<keyword evidence="1" id="KW-0547">Nucleotide-binding</keyword>
<feature type="domain" description="Helitron helicase-like" evidence="3">
    <location>
        <begin position="230"/>
        <end position="367"/>
    </location>
</feature>
<organism evidence="4">
    <name type="scientific">Aphanomyces astaci</name>
    <name type="common">Crayfish plague agent</name>
    <dbReference type="NCBI Taxonomy" id="112090"/>
    <lineage>
        <taxon>Eukaryota</taxon>
        <taxon>Sar</taxon>
        <taxon>Stramenopiles</taxon>
        <taxon>Oomycota</taxon>
        <taxon>Saprolegniomycetes</taxon>
        <taxon>Saprolegniales</taxon>
        <taxon>Verrucalvaceae</taxon>
        <taxon>Aphanomyces</taxon>
    </lineage>
</organism>
<comment type="cofactor">
    <cofactor evidence="1">
        <name>Mg(2+)</name>
        <dbReference type="ChEBI" id="CHEBI:18420"/>
    </cofactor>
</comment>
<dbReference type="InterPro" id="IPR025476">
    <property type="entry name" value="Helitron_helicase-like"/>
</dbReference>
<accession>W4H595</accession>
<protein>
    <recommendedName>
        <fullName evidence="1">ATP-dependent DNA helicase</fullName>
        <ecNumber evidence="1">5.6.2.3</ecNumber>
    </recommendedName>
</protein>
<dbReference type="PANTHER" id="PTHR45786">
    <property type="entry name" value="DNA BINDING PROTEIN-LIKE"/>
    <property type="match status" value="1"/>
</dbReference>
<evidence type="ECO:0000259" key="3">
    <source>
        <dbReference type="Pfam" id="PF14214"/>
    </source>
</evidence>
<keyword evidence="1" id="KW-0227">DNA damage</keyword>
<dbReference type="Pfam" id="PF05970">
    <property type="entry name" value="PIF1"/>
    <property type="match status" value="1"/>
</dbReference>
<dbReference type="GO" id="GO:0005524">
    <property type="term" value="F:ATP binding"/>
    <property type="evidence" value="ECO:0007669"/>
    <property type="project" value="UniProtKB-KW"/>
</dbReference>
<keyword evidence="1" id="KW-0067">ATP-binding</keyword>
<dbReference type="GO" id="GO:0006281">
    <property type="term" value="P:DNA repair"/>
    <property type="evidence" value="ECO:0007669"/>
    <property type="project" value="UniProtKB-KW"/>
</dbReference>
<reference evidence="4" key="1">
    <citation type="submission" date="2013-12" db="EMBL/GenBank/DDBJ databases">
        <title>The Genome Sequence of Aphanomyces astaci APO3.</title>
        <authorList>
            <consortium name="The Broad Institute Genomics Platform"/>
            <person name="Russ C."/>
            <person name="Tyler B."/>
            <person name="van West P."/>
            <person name="Dieguez-Uribeondo J."/>
            <person name="Young S.K."/>
            <person name="Zeng Q."/>
            <person name="Gargeya S."/>
            <person name="Fitzgerald M."/>
            <person name="Abouelleil A."/>
            <person name="Alvarado L."/>
            <person name="Chapman S.B."/>
            <person name="Gainer-Dewar J."/>
            <person name="Goldberg J."/>
            <person name="Griggs A."/>
            <person name="Gujja S."/>
            <person name="Hansen M."/>
            <person name="Howarth C."/>
            <person name="Imamovic A."/>
            <person name="Ireland A."/>
            <person name="Larimer J."/>
            <person name="McCowan C."/>
            <person name="Murphy C."/>
            <person name="Pearson M."/>
            <person name="Poon T.W."/>
            <person name="Priest M."/>
            <person name="Roberts A."/>
            <person name="Saif S."/>
            <person name="Shea T."/>
            <person name="Sykes S."/>
            <person name="Wortman J."/>
            <person name="Nusbaum C."/>
            <person name="Birren B."/>
        </authorList>
    </citation>
    <scope>NUCLEOTIDE SEQUENCE [LARGE SCALE GENOMIC DNA]</scope>
    <source>
        <strain evidence="4">APO3</strain>
    </source>
</reference>
<keyword evidence="1" id="KW-0234">DNA repair</keyword>
<evidence type="ECO:0000256" key="1">
    <source>
        <dbReference type="RuleBase" id="RU363044"/>
    </source>
</evidence>
<dbReference type="EC" id="5.6.2.3" evidence="1"/>
<keyword evidence="1" id="KW-0347">Helicase</keyword>
<dbReference type="PANTHER" id="PTHR45786:SF74">
    <property type="entry name" value="ATP-DEPENDENT DNA HELICASE"/>
    <property type="match status" value="1"/>
</dbReference>
<feature type="domain" description="DNA helicase Pif1-like DEAD-box helicase" evidence="2">
    <location>
        <begin position="762"/>
        <end position="835"/>
    </location>
</feature>
<sequence length="835" mass="95508">MQAFKDLFKQRNFIEHIRQYNAQFNFTSIGTNEVKHSGSGPKTYCIQGQLTHNIGPLQPSLNRSGNLRQPSFTQIYMHTSEEQLQHRRNMFPAFSSRYTATIQRVMDLHNPLARTYATAKERLRRAEADGASGGNRPIVLKAVGGAQARTHNLPTVVQLAVIMEGDGSEPTEGRHVVLQSLNSNQFTTIRETNPLHDALQFPLLFPMGGPGWEYTMTKPDGKSLSLRAFFNYWLQQRDGDDFSDMLHRSSMLFKMYTTVGFVRVETNRLRYISQNGDKLRFDLYASVKEAAERRSGLHNVGIKSIVPSSFTGGKRYIKKCYFNAMAIVRKYGKPCLFVTMTCNPNWPEIISQLKPHQTSTERDDIVTSTTTEGVDGYAKYRRDTAADQYCVPHNLYLVHKYNCHINVEVCTSINAVKYLYKYVYKGTDWITYAVFTDRERQPMLDEAREYVEGRYVSSLEAITRIRCYDLQRMSHAVEVLPVHEKDQQHCTYDETHDAESVVARNQKTKLTFFFLACAQGLTGIDGVPAKNCLYLDFPQYFRFEQKTKLWVGRKNHIKVIGRIDSVSPRQKERFYIRTLLCHKYGPTTFEDLRTVHGTLYPTYEEAALSMGLLENDEEYVVCIRQATLDCMDGQLHELFANILVHCLLASTRSLFDQFKTDFMDKRLRNLRRCNKTLQEPLSEDMMLGKAMFYTLKSIDNCFQHHRLSLLDYPTLPQLHEFEVFRDLGERRPLDDPISRLYVIETSYTRAALDDVLVTAATMTDEHRSFVTTVLAQIYDHASGKAYFLQCEGGSGKSYVSQIMLAKVRDKGDIALAVASSGLAALLLMGGTTAHS</sequence>
<dbReference type="InterPro" id="IPR010285">
    <property type="entry name" value="DNA_helicase_pif1-like_DEAD"/>
</dbReference>
<comment type="catalytic activity">
    <reaction evidence="1">
        <text>ATP + H2O = ADP + phosphate + H(+)</text>
        <dbReference type="Rhea" id="RHEA:13065"/>
        <dbReference type="ChEBI" id="CHEBI:15377"/>
        <dbReference type="ChEBI" id="CHEBI:15378"/>
        <dbReference type="ChEBI" id="CHEBI:30616"/>
        <dbReference type="ChEBI" id="CHEBI:43474"/>
        <dbReference type="ChEBI" id="CHEBI:456216"/>
        <dbReference type="EC" id="5.6.2.3"/>
    </reaction>
</comment>
<evidence type="ECO:0000313" key="4">
    <source>
        <dbReference type="EMBL" id="ETV87170.1"/>
    </source>
</evidence>
<comment type="similarity">
    <text evidence="1">Belongs to the helicase family.</text>
</comment>
<proteinExistence type="inferred from homology"/>
<keyword evidence="1" id="KW-0233">DNA recombination</keyword>
<evidence type="ECO:0000259" key="2">
    <source>
        <dbReference type="Pfam" id="PF05970"/>
    </source>
</evidence>
<keyword evidence="1" id="KW-0378">Hydrolase</keyword>
<dbReference type="VEuPathDB" id="FungiDB:H257_02145"/>
<dbReference type="GO" id="GO:0043139">
    <property type="term" value="F:5'-3' DNA helicase activity"/>
    <property type="evidence" value="ECO:0007669"/>
    <property type="project" value="UniProtKB-EC"/>
</dbReference>
<dbReference type="GO" id="GO:0000723">
    <property type="term" value="P:telomere maintenance"/>
    <property type="evidence" value="ECO:0007669"/>
    <property type="project" value="InterPro"/>
</dbReference>
<dbReference type="STRING" id="112090.W4H595"/>
<dbReference type="RefSeq" id="XP_009823969.1">
    <property type="nucleotide sequence ID" value="XM_009825667.1"/>
</dbReference>
<dbReference type="GeneID" id="20804141"/>
<gene>
    <name evidence="4" type="ORF">H257_02145</name>
</gene>
<dbReference type="EMBL" id="KI913116">
    <property type="protein sequence ID" value="ETV87170.1"/>
    <property type="molecule type" value="Genomic_DNA"/>
</dbReference>
<dbReference type="OrthoDB" id="1728974at2759"/>
<dbReference type="Pfam" id="PF14214">
    <property type="entry name" value="Helitron_like_N"/>
    <property type="match status" value="1"/>
</dbReference>
<dbReference type="AlphaFoldDB" id="W4H595"/>
<dbReference type="GO" id="GO:0006310">
    <property type="term" value="P:DNA recombination"/>
    <property type="evidence" value="ECO:0007669"/>
    <property type="project" value="UniProtKB-KW"/>
</dbReference>
<dbReference type="GO" id="GO:0016887">
    <property type="term" value="F:ATP hydrolysis activity"/>
    <property type="evidence" value="ECO:0007669"/>
    <property type="project" value="RHEA"/>
</dbReference>
<name>W4H595_APHAT</name>